<accession>A0A2N9EWC7</accession>
<protein>
    <submittedName>
        <fullName evidence="1">Uncharacterized protein</fullName>
    </submittedName>
</protein>
<name>A0A2N9EWC7_FAGSY</name>
<reference evidence="1" key="1">
    <citation type="submission" date="2018-02" db="EMBL/GenBank/DDBJ databases">
        <authorList>
            <person name="Cohen D.B."/>
            <person name="Kent A.D."/>
        </authorList>
    </citation>
    <scope>NUCLEOTIDE SEQUENCE</scope>
</reference>
<sequence>MALNMLAAPRRSKLDQWTPAFGGPPDYPKANQNQGFGPGPFVPMGPRSWSLEASLAQLKKSRVSDRGLPGGLQGLLNQKLQRISDQDLGPKLFGICFALAMEWSESSQLRQPSSIPILHGEKRESIDLGGNLRGTPMFPWVNHRGKSTPPVISSLARNEGGSCRHGFAWNGRTAIFYVSTHASVDPLYRTWFGLSPSPFAGLKGRAHISEEEAISP</sequence>
<gene>
    <name evidence="1" type="ORF">FSB_LOCUS6995</name>
</gene>
<organism evidence="1">
    <name type="scientific">Fagus sylvatica</name>
    <name type="common">Beechnut</name>
    <dbReference type="NCBI Taxonomy" id="28930"/>
    <lineage>
        <taxon>Eukaryota</taxon>
        <taxon>Viridiplantae</taxon>
        <taxon>Streptophyta</taxon>
        <taxon>Embryophyta</taxon>
        <taxon>Tracheophyta</taxon>
        <taxon>Spermatophyta</taxon>
        <taxon>Magnoliopsida</taxon>
        <taxon>eudicotyledons</taxon>
        <taxon>Gunneridae</taxon>
        <taxon>Pentapetalae</taxon>
        <taxon>rosids</taxon>
        <taxon>fabids</taxon>
        <taxon>Fagales</taxon>
        <taxon>Fagaceae</taxon>
        <taxon>Fagus</taxon>
    </lineage>
</organism>
<evidence type="ECO:0000313" key="1">
    <source>
        <dbReference type="EMBL" id="SPC79113.1"/>
    </source>
</evidence>
<proteinExistence type="predicted"/>
<dbReference type="EMBL" id="OIVN01000369">
    <property type="protein sequence ID" value="SPC79113.1"/>
    <property type="molecule type" value="Genomic_DNA"/>
</dbReference>
<dbReference type="AlphaFoldDB" id="A0A2N9EWC7"/>